<dbReference type="AlphaFoldDB" id="A0A0F9QNP8"/>
<protein>
    <submittedName>
        <fullName evidence="1">Uncharacterized protein</fullName>
    </submittedName>
</protein>
<dbReference type="EMBL" id="LAZR01004629">
    <property type="protein sequence ID" value="KKN06923.1"/>
    <property type="molecule type" value="Genomic_DNA"/>
</dbReference>
<proteinExistence type="predicted"/>
<accession>A0A0F9QNP8</accession>
<reference evidence="1" key="1">
    <citation type="journal article" date="2015" name="Nature">
        <title>Complex archaea that bridge the gap between prokaryotes and eukaryotes.</title>
        <authorList>
            <person name="Spang A."/>
            <person name="Saw J.H."/>
            <person name="Jorgensen S.L."/>
            <person name="Zaremba-Niedzwiedzka K."/>
            <person name="Martijn J."/>
            <person name="Lind A.E."/>
            <person name="van Eijk R."/>
            <person name="Schleper C."/>
            <person name="Guy L."/>
            <person name="Ettema T.J."/>
        </authorList>
    </citation>
    <scope>NUCLEOTIDE SEQUENCE</scope>
</reference>
<gene>
    <name evidence="1" type="ORF">LCGC14_1072400</name>
</gene>
<evidence type="ECO:0000313" key="1">
    <source>
        <dbReference type="EMBL" id="KKN06923.1"/>
    </source>
</evidence>
<comment type="caution">
    <text evidence="1">The sequence shown here is derived from an EMBL/GenBank/DDBJ whole genome shotgun (WGS) entry which is preliminary data.</text>
</comment>
<name>A0A0F9QNP8_9ZZZZ</name>
<sequence>MGVRILMVVYAKTNKFQVICPICKKREIIGIPESRLKKNSPLTTISIHKGLICQHHFQFFLDKSFRIRGYQKVDLELQQESSKNLRNGIKVFNQNKDINKANFENLVLEGDKIKQIPISKEKNKKYKSLKQAHVFPRKKKSLKEIYEEFWEFIDDNNKIFLDYITNDKRRTKNSMQPDFEELCVT</sequence>
<organism evidence="1">
    <name type="scientific">marine sediment metagenome</name>
    <dbReference type="NCBI Taxonomy" id="412755"/>
    <lineage>
        <taxon>unclassified sequences</taxon>
        <taxon>metagenomes</taxon>
        <taxon>ecological metagenomes</taxon>
    </lineage>
</organism>